<comment type="caution">
    <text evidence="7">The sequence shown here is derived from an EMBL/GenBank/DDBJ whole genome shotgun (WGS) entry which is preliminary data.</text>
</comment>
<comment type="cofactor">
    <cofactor evidence="1">
        <name>pyridoxal 5'-phosphate</name>
        <dbReference type="ChEBI" id="CHEBI:597326"/>
    </cofactor>
</comment>
<protein>
    <recommendedName>
        <fullName evidence="2">cysteine-S-conjugate beta-lyase</fullName>
        <ecNumber evidence="2">4.4.1.13</ecNumber>
    </recommendedName>
</protein>
<evidence type="ECO:0000256" key="2">
    <source>
        <dbReference type="ARBA" id="ARBA00012224"/>
    </source>
</evidence>
<keyword evidence="3" id="KW-0663">Pyridoxal phosphate</keyword>
<keyword evidence="4" id="KW-0456">Lyase</keyword>
<dbReference type="Pfam" id="PF00155">
    <property type="entry name" value="Aminotran_1_2"/>
    <property type="match status" value="1"/>
</dbReference>
<evidence type="ECO:0000259" key="6">
    <source>
        <dbReference type="Pfam" id="PF00155"/>
    </source>
</evidence>
<dbReference type="EC" id="4.4.1.13" evidence="2"/>
<evidence type="ECO:0000256" key="1">
    <source>
        <dbReference type="ARBA" id="ARBA00001933"/>
    </source>
</evidence>
<dbReference type="CDD" id="cd00609">
    <property type="entry name" value="AAT_like"/>
    <property type="match status" value="1"/>
</dbReference>
<dbReference type="PANTHER" id="PTHR43525">
    <property type="entry name" value="PROTEIN MALY"/>
    <property type="match status" value="1"/>
</dbReference>
<dbReference type="RefSeq" id="WP_067650129.1">
    <property type="nucleotide sequence ID" value="NZ_KQ961030.1"/>
</dbReference>
<accession>A0A135NY69</accession>
<evidence type="ECO:0000313" key="7">
    <source>
        <dbReference type="EMBL" id="KXG84110.1"/>
    </source>
</evidence>
<organism evidence="7 8">
    <name type="scientific">Agrobacterium bohemicum</name>
    <dbReference type="NCBI Taxonomy" id="2052828"/>
    <lineage>
        <taxon>Bacteria</taxon>
        <taxon>Pseudomonadati</taxon>
        <taxon>Pseudomonadota</taxon>
        <taxon>Alphaproteobacteria</taxon>
        <taxon>Hyphomicrobiales</taxon>
        <taxon>Rhizobiaceae</taxon>
        <taxon>Rhizobium/Agrobacterium group</taxon>
        <taxon>Agrobacterium</taxon>
    </lineage>
</organism>
<sequence length="404" mass="44751">MQNVEAAPLKRNPDSIYFLMDEPALRRRGNLKWSTYGEDVLPAFVAEMDYAAAPAIADALSRIATAQQYGYPARNGSRTPASVALLYAERMSRIFDWRPDPENVVVVSDLVQAIFTTILAFSQTGDGVAVQEPCYPPFRDAIVSTGRVFTPVGTVDDGNRLSIDFDNLTNTIGPQTRLLVLCNPHNPTGGVLDRQDLEKLAEFALARDLLIISDEVHCEITFDQFRHVPIASLGKEIARRTITLGSAAKSFNTAGLKCAFVHFGTAELRDRYLKSFPRRVIVPGHVMGIDATIAAWERSHQWQHDVLSYLADMRGLLMQRLQKDLPELRVYAPEGTYMAWLDCSALGLPLPAYDFFLGEAHVALSAGQTFVTGGEAFARLNFATSETILSEILERMTHAVRTRG</sequence>
<dbReference type="GO" id="GO:0030170">
    <property type="term" value="F:pyridoxal phosphate binding"/>
    <property type="evidence" value="ECO:0007669"/>
    <property type="project" value="InterPro"/>
</dbReference>
<dbReference type="InterPro" id="IPR015424">
    <property type="entry name" value="PyrdxlP-dep_Trfase"/>
</dbReference>
<dbReference type="SUPFAM" id="SSF53383">
    <property type="entry name" value="PLP-dependent transferases"/>
    <property type="match status" value="1"/>
</dbReference>
<dbReference type="InterPro" id="IPR051798">
    <property type="entry name" value="Class-II_PLP-Dep_Aminotrans"/>
</dbReference>
<gene>
    <name evidence="7" type="ORF">ATO67_13975</name>
</gene>
<evidence type="ECO:0000256" key="3">
    <source>
        <dbReference type="ARBA" id="ARBA00022898"/>
    </source>
</evidence>
<dbReference type="Gene3D" id="3.90.1150.10">
    <property type="entry name" value="Aspartate Aminotransferase, domain 1"/>
    <property type="match status" value="1"/>
</dbReference>
<dbReference type="InterPro" id="IPR015422">
    <property type="entry name" value="PyrdxlP-dep_Trfase_small"/>
</dbReference>
<feature type="domain" description="Aminotransferase class I/classII large" evidence="6">
    <location>
        <begin position="96"/>
        <end position="395"/>
    </location>
</feature>
<proteinExistence type="inferred from homology"/>
<evidence type="ECO:0000256" key="4">
    <source>
        <dbReference type="ARBA" id="ARBA00023239"/>
    </source>
</evidence>
<reference evidence="7 8" key="1">
    <citation type="submission" date="2015-11" db="EMBL/GenBank/DDBJ databases">
        <title>Draft genome sequence of Agrobacterium sp. R89-1.</title>
        <authorList>
            <person name="Zahradnik J."/>
            <person name="Kyslikova E."/>
            <person name="Palyzova A."/>
            <person name="Kyslik P."/>
        </authorList>
    </citation>
    <scope>NUCLEOTIDE SEQUENCE [LARGE SCALE GENOMIC DNA]</scope>
    <source>
        <strain evidence="7 8">R89-1</strain>
    </source>
</reference>
<comment type="similarity">
    <text evidence="5">Belongs to the class-II pyridoxal-phosphate-dependent aminotransferase family. MalY/PatB cystathionine beta-lyase subfamily.</text>
</comment>
<name>A0A135NY69_9HYPH</name>
<dbReference type="PANTHER" id="PTHR43525:SF1">
    <property type="entry name" value="PROTEIN MALY"/>
    <property type="match status" value="1"/>
</dbReference>
<dbReference type="STRING" id="2052828.ATO67_13975"/>
<dbReference type="EMBL" id="LNUW01000038">
    <property type="protein sequence ID" value="KXG84110.1"/>
    <property type="molecule type" value="Genomic_DNA"/>
</dbReference>
<dbReference type="Proteomes" id="UP000070498">
    <property type="component" value="Unassembled WGS sequence"/>
</dbReference>
<dbReference type="InterPro" id="IPR015421">
    <property type="entry name" value="PyrdxlP-dep_Trfase_major"/>
</dbReference>
<dbReference type="AlphaFoldDB" id="A0A135NY69"/>
<evidence type="ECO:0000256" key="5">
    <source>
        <dbReference type="ARBA" id="ARBA00037974"/>
    </source>
</evidence>
<dbReference type="Gene3D" id="3.40.640.10">
    <property type="entry name" value="Type I PLP-dependent aspartate aminotransferase-like (Major domain)"/>
    <property type="match status" value="1"/>
</dbReference>
<keyword evidence="8" id="KW-1185">Reference proteome</keyword>
<evidence type="ECO:0000313" key="8">
    <source>
        <dbReference type="Proteomes" id="UP000070498"/>
    </source>
</evidence>
<dbReference type="GO" id="GO:0047804">
    <property type="term" value="F:cysteine-S-conjugate beta-lyase activity"/>
    <property type="evidence" value="ECO:0007669"/>
    <property type="project" value="UniProtKB-EC"/>
</dbReference>
<dbReference type="InterPro" id="IPR004839">
    <property type="entry name" value="Aminotransferase_I/II_large"/>
</dbReference>